<keyword evidence="2" id="KW-1185">Reference proteome</keyword>
<gene>
    <name evidence="1" type="ORF">J2X26_003931</name>
</gene>
<keyword evidence="1" id="KW-0808">Transferase</keyword>
<dbReference type="SUPFAM" id="SSF52540">
    <property type="entry name" value="P-loop containing nucleoside triphosphate hydrolases"/>
    <property type="match status" value="1"/>
</dbReference>
<protein>
    <submittedName>
        <fullName evidence="1">Kinase</fullName>
    </submittedName>
</protein>
<dbReference type="Gene3D" id="3.40.50.300">
    <property type="entry name" value="P-loop containing nucleotide triphosphate hydrolases"/>
    <property type="match status" value="1"/>
</dbReference>
<dbReference type="EMBL" id="JAUSVB010000006">
    <property type="protein sequence ID" value="MDQ0375593.1"/>
    <property type="molecule type" value="Genomic_DNA"/>
</dbReference>
<dbReference type="GO" id="GO:0016301">
    <property type="term" value="F:kinase activity"/>
    <property type="evidence" value="ECO:0007669"/>
    <property type="project" value="UniProtKB-KW"/>
</dbReference>
<dbReference type="Proteomes" id="UP001239626">
    <property type="component" value="Unassembled WGS sequence"/>
</dbReference>
<comment type="caution">
    <text evidence="1">The sequence shown here is derived from an EMBL/GenBank/DDBJ whole genome shotgun (WGS) entry which is preliminary data.</text>
</comment>
<name>A0ABU0EKJ5_9CELL</name>
<dbReference type="RefSeq" id="WP_307494392.1">
    <property type="nucleotide sequence ID" value="NZ_JAUSVB010000006.1"/>
</dbReference>
<dbReference type="Pfam" id="PF13671">
    <property type="entry name" value="AAA_33"/>
    <property type="match status" value="1"/>
</dbReference>
<sequence>MTTRPTLYLTVGLPGTGKTTEARRIEVEESALRLTKDEWVKALYGLANPPSATDVIEGRLVEIGLRALGLGINVVIDFGLWSRDERSALRQAAADLGAAVELRYLALSPAEQRRRLDRRHADEPHTTWHMSDEELAEWAALFSVPTPGELDGSEPVDSPPTGFATWEEWRRHRWPPSVS</sequence>
<reference evidence="1 2" key="1">
    <citation type="submission" date="2023-07" db="EMBL/GenBank/DDBJ databases">
        <title>Sorghum-associated microbial communities from plants grown in Nebraska, USA.</title>
        <authorList>
            <person name="Schachtman D."/>
        </authorList>
    </citation>
    <scope>NUCLEOTIDE SEQUENCE [LARGE SCALE GENOMIC DNA]</scope>
    <source>
        <strain evidence="1 2">BE332</strain>
    </source>
</reference>
<keyword evidence="1" id="KW-0418">Kinase</keyword>
<dbReference type="InterPro" id="IPR027417">
    <property type="entry name" value="P-loop_NTPase"/>
</dbReference>
<organism evidence="1 2">
    <name type="scientific">Cellulomonas humilata</name>
    <dbReference type="NCBI Taxonomy" id="144055"/>
    <lineage>
        <taxon>Bacteria</taxon>
        <taxon>Bacillati</taxon>
        <taxon>Actinomycetota</taxon>
        <taxon>Actinomycetes</taxon>
        <taxon>Micrococcales</taxon>
        <taxon>Cellulomonadaceae</taxon>
        <taxon>Cellulomonas</taxon>
    </lineage>
</organism>
<proteinExistence type="predicted"/>
<accession>A0ABU0EKJ5</accession>
<evidence type="ECO:0000313" key="1">
    <source>
        <dbReference type="EMBL" id="MDQ0375593.1"/>
    </source>
</evidence>
<evidence type="ECO:0000313" key="2">
    <source>
        <dbReference type="Proteomes" id="UP001239626"/>
    </source>
</evidence>